<dbReference type="Gene3D" id="3.40.50.10190">
    <property type="entry name" value="BRCT domain"/>
    <property type="match status" value="1"/>
</dbReference>
<dbReference type="GO" id="GO:0000781">
    <property type="term" value="C:chromosome, telomeric region"/>
    <property type="evidence" value="ECO:0007669"/>
    <property type="project" value="UniProtKB-SubCell"/>
</dbReference>
<evidence type="ECO:0000256" key="11">
    <source>
        <dbReference type="ARBA" id="ARBA00044757"/>
    </source>
</evidence>
<feature type="compositionally biased region" description="Polar residues" evidence="13">
    <location>
        <begin position="432"/>
        <end position="446"/>
    </location>
</feature>
<dbReference type="SUPFAM" id="SSF49879">
    <property type="entry name" value="SMAD/FHA domain"/>
    <property type="match status" value="1"/>
</dbReference>
<dbReference type="GO" id="GO:0003684">
    <property type="term" value="F:damaged DNA binding"/>
    <property type="evidence" value="ECO:0007669"/>
    <property type="project" value="TreeGrafter"/>
</dbReference>
<accession>A0A7J7EHH0</accession>
<keyword evidence="9 12" id="KW-0469">Meiosis</keyword>
<keyword evidence="7 12" id="KW-0234">DNA repair</keyword>
<sequence>MWKLLPAAGPAREPYRLLTGVEYIVGRKNCGILIEDDQSISRNHAVLTANFSVTNLSQRDEIPILTIKDNSKYGTFVNEVKMQNGLSQTLKTGDRVTFGVFESKFRVEYEPLVACSSCLDVSGKNALNQAVLQLGGLTVNNWTEECTHLVMMSVKVTIKTICALICGRPIVKPEYFTEFLKAVQSKKQPPQIESFYPPIDEPAIGSKNIDLSGRQERKQIFKGKTFVFLNAKQHKKLSSAVIFGGGEARLITEENEEEDSFFSAPGNCVIDVGITNSQTLIPDSQKKWIHSIMGMLQSMDLSERPKEIKMSRMEQKLRMPSQETSTAKEPPKISSNYSNIVSDTLVRMKILNYQLSPTKFPSVNKSGDWASQQQQTNSIKNYFQPSTKKRERDEENQEISSSKSARTEMSCSPLEQTQPATSSMWKNKEQHLSQNEPVGTKTDNLFTNTDLKSTVKNSTNKSLSTEKLRSEKIKEIDDLAIENEILEQLFQNTKPELEVKVNTQKQEEAVNLRKRPRLDLETDGTFYDEAVSESNKIPNNDELQDDGEMLPSKVLLTEFRSLVVGTSTSRSASSINNAYGQLKNFKTFKKVTFPGAGKLPHIIGGSDLIAHHARKNTELEEWLRQEMEVSRK</sequence>
<evidence type="ECO:0000256" key="1">
    <source>
        <dbReference type="ARBA" id="ARBA00004322"/>
    </source>
</evidence>
<dbReference type="Gene3D" id="2.60.200.20">
    <property type="match status" value="1"/>
</dbReference>
<evidence type="ECO:0000256" key="7">
    <source>
        <dbReference type="ARBA" id="ARBA00023204"/>
    </source>
</evidence>
<dbReference type="CDD" id="cd22667">
    <property type="entry name" value="FHA_NBN"/>
    <property type="match status" value="1"/>
</dbReference>
<evidence type="ECO:0000256" key="2">
    <source>
        <dbReference type="ARBA" id="ARBA00004574"/>
    </source>
</evidence>
<dbReference type="InterPro" id="IPR032429">
    <property type="entry name" value="Nibrin_BRCT2"/>
</dbReference>
<dbReference type="Proteomes" id="UP000551758">
    <property type="component" value="Unassembled WGS sequence"/>
</dbReference>
<dbReference type="GO" id="GO:0030870">
    <property type="term" value="C:Mre11 complex"/>
    <property type="evidence" value="ECO:0007669"/>
    <property type="project" value="InterPro"/>
</dbReference>
<evidence type="ECO:0000256" key="10">
    <source>
        <dbReference type="ARBA" id="ARBA00023306"/>
    </source>
</evidence>
<evidence type="ECO:0000313" key="15">
    <source>
        <dbReference type="EMBL" id="KAF5915133.1"/>
    </source>
</evidence>
<gene>
    <name evidence="15" type="ORF">HPG69_011596</name>
</gene>
<dbReference type="GO" id="GO:0000723">
    <property type="term" value="P:telomere maintenance"/>
    <property type="evidence" value="ECO:0007669"/>
    <property type="project" value="InterPro"/>
</dbReference>
<dbReference type="EMBL" id="JACDTQ010002883">
    <property type="protein sequence ID" value="KAF5915133.1"/>
    <property type="molecule type" value="Genomic_DNA"/>
</dbReference>
<organism evidence="15 16">
    <name type="scientific">Diceros bicornis minor</name>
    <name type="common">South-central black rhinoceros</name>
    <dbReference type="NCBI Taxonomy" id="77932"/>
    <lineage>
        <taxon>Eukaryota</taxon>
        <taxon>Metazoa</taxon>
        <taxon>Chordata</taxon>
        <taxon>Craniata</taxon>
        <taxon>Vertebrata</taxon>
        <taxon>Euteleostomi</taxon>
        <taxon>Mammalia</taxon>
        <taxon>Eutheria</taxon>
        <taxon>Laurasiatheria</taxon>
        <taxon>Perissodactyla</taxon>
        <taxon>Rhinocerotidae</taxon>
        <taxon>Diceros</taxon>
    </lineage>
</organism>
<feature type="compositionally biased region" description="Polar residues" evidence="13">
    <location>
        <begin position="321"/>
        <end position="336"/>
    </location>
</feature>
<dbReference type="SUPFAM" id="SSF52113">
    <property type="entry name" value="BRCT domain"/>
    <property type="match status" value="1"/>
</dbReference>
<feature type="domain" description="FHA" evidence="14">
    <location>
        <begin position="23"/>
        <end position="82"/>
    </location>
</feature>
<keyword evidence="6 12" id="KW-0779">Telomere</keyword>
<evidence type="ECO:0000256" key="5">
    <source>
        <dbReference type="ARBA" id="ARBA00022763"/>
    </source>
</evidence>
<evidence type="ECO:0000256" key="9">
    <source>
        <dbReference type="ARBA" id="ARBA00023254"/>
    </source>
</evidence>
<keyword evidence="8 12" id="KW-0539">Nucleus</keyword>
<dbReference type="InterPro" id="IPR013908">
    <property type="entry name" value="Nibrin_C"/>
</dbReference>
<dbReference type="Pfam" id="PF16508">
    <property type="entry name" value="NIBRIN_BRCT_II"/>
    <property type="match status" value="1"/>
</dbReference>
<comment type="similarity">
    <text evidence="11">Belongs to the Nibrin family.</text>
</comment>
<comment type="function">
    <text evidence="12">Component of the MRN complex, which plays a central role in double-strand break (DSB) repair, DNA recombination, maintenance of telomere integrity and meiosis. The MRN complex is involved in the repair of DNA double-strand breaks (DSBs) via homologous recombination (HR), an error-free mechanism which primarily occurs during S and G2 phases. The complex (1) mediates the end resection of damaged DNA, which generates proper single-stranded DNA, a key initial steps in HR, and is (2) required for the recruitment of other repair factors and efficient activation of ATM and ATR upon DNA damage. The MRN complex possesses single-strand endonuclease activity and double-strand-specific 3'-5' exonuclease activity, which are provided by MRE11, to initiate end resection, which is required for single-strand invasion and recombination. Within the MRN complex, nbn acts as a protein-protein adapter, which specifically recognizes and binds phosphorylated proteins, promoting their recruitment to DNA damage sites. Recruits mre11 and rad50 components of the MRN complex to DSBs in response to DNA damage. Promotes the recruitment of PI3/PI4-kinase family members atm, atr, and probably DNA-PKcs to the DNA damage sites, activating their functions. Mediates the recruitment of phosphorylated rbbp8/CtIP to DSBs, leading to cooperation between the MRN complex and rbbp8/CtIP to initiate end resection.</text>
</comment>
<dbReference type="InterPro" id="IPR043014">
    <property type="entry name" value="Nibrin_BRCT2_sf"/>
</dbReference>
<dbReference type="Pfam" id="PF08599">
    <property type="entry name" value="Nbs1_C"/>
    <property type="match status" value="1"/>
</dbReference>
<dbReference type="PANTHER" id="PTHR12162:SF0">
    <property type="entry name" value="NIBRIN"/>
    <property type="match status" value="1"/>
</dbReference>
<comment type="caution">
    <text evidence="15">The sequence shown here is derived from an EMBL/GenBank/DDBJ whole genome shotgun (WGS) entry which is preliminary data.</text>
</comment>
<feature type="compositionally biased region" description="Polar residues" evidence="13">
    <location>
        <begin position="398"/>
        <end position="425"/>
    </location>
</feature>
<dbReference type="GO" id="GO:0016605">
    <property type="term" value="C:PML body"/>
    <property type="evidence" value="ECO:0007669"/>
    <property type="project" value="UniProtKB-SubCell"/>
</dbReference>
<dbReference type="FunFam" id="2.60.200.20:FF:000017">
    <property type="entry name" value="Nibrin"/>
    <property type="match status" value="1"/>
</dbReference>
<proteinExistence type="inferred from homology"/>
<keyword evidence="5 12" id="KW-0227">DNA damage</keyword>
<dbReference type="InterPro" id="IPR016592">
    <property type="entry name" value="Nibrin_met"/>
</dbReference>
<evidence type="ECO:0000256" key="4">
    <source>
        <dbReference type="ARBA" id="ARBA00022454"/>
    </source>
</evidence>
<dbReference type="SMART" id="SM01348">
    <property type="entry name" value="Nbs1_C"/>
    <property type="match status" value="1"/>
</dbReference>
<feature type="region of interest" description="Disordered" evidence="13">
    <location>
        <begin position="314"/>
        <end position="336"/>
    </location>
</feature>
<dbReference type="CDD" id="cd17741">
    <property type="entry name" value="BRCT_nibrin"/>
    <property type="match status" value="1"/>
</dbReference>
<dbReference type="SMART" id="SM00240">
    <property type="entry name" value="FHA"/>
    <property type="match status" value="1"/>
</dbReference>
<evidence type="ECO:0000256" key="13">
    <source>
        <dbReference type="SAM" id="MobiDB-lite"/>
    </source>
</evidence>
<evidence type="ECO:0000313" key="16">
    <source>
        <dbReference type="Proteomes" id="UP000551758"/>
    </source>
</evidence>
<dbReference type="InterPro" id="IPR036420">
    <property type="entry name" value="BRCT_dom_sf"/>
</dbReference>
<protein>
    <recommendedName>
        <fullName evidence="3 12">Nibrin</fullName>
    </recommendedName>
</protein>
<feature type="compositionally biased region" description="Polar residues" evidence="13">
    <location>
        <begin position="364"/>
        <end position="386"/>
    </location>
</feature>
<dbReference type="GO" id="GO:0000724">
    <property type="term" value="P:double-strand break repair via homologous recombination"/>
    <property type="evidence" value="ECO:0007669"/>
    <property type="project" value="TreeGrafter"/>
</dbReference>
<dbReference type="Gene3D" id="3.40.50.10980">
    <property type="entry name" value="Nibrin, BRCT2 domain"/>
    <property type="match status" value="1"/>
</dbReference>
<dbReference type="AlphaFoldDB" id="A0A7J7EHH0"/>
<evidence type="ECO:0000256" key="6">
    <source>
        <dbReference type="ARBA" id="ARBA00022895"/>
    </source>
</evidence>
<dbReference type="Pfam" id="PF00498">
    <property type="entry name" value="FHA"/>
    <property type="match status" value="1"/>
</dbReference>
<evidence type="ECO:0000256" key="12">
    <source>
        <dbReference type="PIRNR" id="PIRNR011869"/>
    </source>
</evidence>
<dbReference type="GO" id="GO:0051321">
    <property type="term" value="P:meiotic cell cycle"/>
    <property type="evidence" value="ECO:0007669"/>
    <property type="project" value="UniProtKB-KW"/>
</dbReference>
<dbReference type="InterPro" id="IPR008984">
    <property type="entry name" value="SMAD_FHA_dom_sf"/>
</dbReference>
<keyword evidence="10 12" id="KW-0131">Cell cycle</keyword>
<dbReference type="InterPro" id="IPR000253">
    <property type="entry name" value="FHA_dom"/>
</dbReference>
<dbReference type="PROSITE" id="PS50006">
    <property type="entry name" value="FHA_DOMAIN"/>
    <property type="match status" value="1"/>
</dbReference>
<reference evidence="15 16" key="1">
    <citation type="journal article" date="2020" name="Mol. Biol. Evol.">
        <title>Interspecific Gene Flow and the Evolution of Specialization in Black and White Rhinoceros.</title>
        <authorList>
            <person name="Moodley Y."/>
            <person name="Westbury M.V."/>
            <person name="Russo I.M."/>
            <person name="Gopalakrishnan S."/>
            <person name="Rakotoarivelo A."/>
            <person name="Olsen R.A."/>
            <person name="Prost S."/>
            <person name="Tunstall T."/>
            <person name="Ryder O.A."/>
            <person name="Dalen L."/>
            <person name="Bruford M.W."/>
        </authorList>
    </citation>
    <scope>NUCLEOTIDE SEQUENCE [LARGE SCALE GENOMIC DNA]</scope>
    <source>
        <strain evidence="15">SBR-YM</strain>
        <tissue evidence="15">Skin</tissue>
    </source>
</reference>
<keyword evidence="16" id="KW-1185">Reference proteome</keyword>
<evidence type="ECO:0000259" key="14">
    <source>
        <dbReference type="PROSITE" id="PS50006"/>
    </source>
</evidence>
<evidence type="ECO:0000256" key="3">
    <source>
        <dbReference type="ARBA" id="ARBA00020013"/>
    </source>
</evidence>
<feature type="region of interest" description="Disordered" evidence="13">
    <location>
        <begin position="364"/>
        <end position="446"/>
    </location>
</feature>
<dbReference type="FunFam" id="3.40.50.10980:FF:000001">
    <property type="entry name" value="Nibrin"/>
    <property type="match status" value="1"/>
</dbReference>
<evidence type="ECO:0000256" key="8">
    <source>
        <dbReference type="ARBA" id="ARBA00023242"/>
    </source>
</evidence>
<name>A0A7J7EHH0_DICBM</name>
<dbReference type="InterPro" id="IPR040227">
    <property type="entry name" value="Nibrin-rel"/>
</dbReference>
<dbReference type="PANTHER" id="PTHR12162">
    <property type="entry name" value="NIBRIN-RELATED"/>
    <property type="match status" value="1"/>
</dbReference>
<dbReference type="PIRSF" id="PIRSF011869">
    <property type="entry name" value="Nibrin_animal"/>
    <property type="match status" value="1"/>
</dbReference>
<comment type="subunit">
    <text evidence="12">Component of the MRN complex.</text>
</comment>
<dbReference type="GO" id="GO:0007095">
    <property type="term" value="P:mitotic G2 DNA damage checkpoint signaling"/>
    <property type="evidence" value="ECO:0007669"/>
    <property type="project" value="InterPro"/>
</dbReference>
<comment type="subcellular location">
    <subcellularLocation>
        <location evidence="2">Chromosome</location>
        <location evidence="2">Telomere</location>
    </subcellularLocation>
    <subcellularLocation>
        <location evidence="1">Nucleus</location>
        <location evidence="1">PML body</location>
    </subcellularLocation>
</comment>
<dbReference type="FunFam" id="3.40.50.10190:FF:000024">
    <property type="entry name" value="Nibrin"/>
    <property type="match status" value="1"/>
</dbReference>
<keyword evidence="4" id="KW-0158">Chromosome</keyword>